<evidence type="ECO:0000256" key="2">
    <source>
        <dbReference type="ARBA" id="ARBA00022448"/>
    </source>
</evidence>
<comment type="similarity">
    <text evidence="7">Belongs to the binding-protein-dependent transport system permease family.</text>
</comment>
<keyword evidence="3" id="KW-1003">Cell membrane</keyword>
<evidence type="ECO:0000313" key="11">
    <source>
        <dbReference type="Proteomes" id="UP000252008"/>
    </source>
</evidence>
<evidence type="ECO:0000256" key="8">
    <source>
        <dbReference type="SAM" id="MobiDB-lite"/>
    </source>
</evidence>
<dbReference type="CDD" id="cd06261">
    <property type="entry name" value="TM_PBP2"/>
    <property type="match status" value="1"/>
</dbReference>
<feature type="transmembrane region" description="Helical" evidence="7">
    <location>
        <begin position="210"/>
        <end position="234"/>
    </location>
</feature>
<dbReference type="RefSeq" id="WP_083144488.1">
    <property type="nucleotide sequence ID" value="NZ_MVID01000015.1"/>
</dbReference>
<feature type="transmembrane region" description="Helical" evidence="7">
    <location>
        <begin position="121"/>
        <end position="139"/>
    </location>
</feature>
<keyword evidence="11" id="KW-1185">Reference proteome</keyword>
<evidence type="ECO:0000256" key="7">
    <source>
        <dbReference type="RuleBase" id="RU363032"/>
    </source>
</evidence>
<keyword evidence="4 7" id="KW-0812">Transmembrane</keyword>
<evidence type="ECO:0000313" key="10">
    <source>
        <dbReference type="EMBL" id="SRX82668.1"/>
    </source>
</evidence>
<keyword evidence="2 7" id="KW-0813">Transport</keyword>
<keyword evidence="6 7" id="KW-0472">Membrane</keyword>
<dbReference type="Proteomes" id="UP000252008">
    <property type="component" value="Unassembled WGS sequence"/>
</dbReference>
<feature type="transmembrane region" description="Helical" evidence="7">
    <location>
        <begin position="145"/>
        <end position="162"/>
    </location>
</feature>
<dbReference type="InterPro" id="IPR035906">
    <property type="entry name" value="MetI-like_sf"/>
</dbReference>
<dbReference type="PROSITE" id="PS50928">
    <property type="entry name" value="ABC_TM1"/>
    <property type="match status" value="1"/>
</dbReference>
<evidence type="ECO:0000256" key="1">
    <source>
        <dbReference type="ARBA" id="ARBA00004651"/>
    </source>
</evidence>
<feature type="transmembrane region" description="Helical" evidence="7">
    <location>
        <begin position="240"/>
        <end position="262"/>
    </location>
</feature>
<dbReference type="AlphaFoldDB" id="A0A375YNE2"/>
<dbReference type="GO" id="GO:0005886">
    <property type="term" value="C:plasma membrane"/>
    <property type="evidence" value="ECO:0007669"/>
    <property type="project" value="UniProtKB-SubCell"/>
</dbReference>
<evidence type="ECO:0000256" key="5">
    <source>
        <dbReference type="ARBA" id="ARBA00022989"/>
    </source>
</evidence>
<dbReference type="STRING" id="39692.BST38_16855"/>
<comment type="subcellular location">
    <subcellularLocation>
        <location evidence="1 7">Cell membrane</location>
        <topology evidence="1 7">Multi-pass membrane protein</topology>
    </subcellularLocation>
</comment>
<dbReference type="EMBL" id="UEGS01000001">
    <property type="protein sequence ID" value="SRX82668.1"/>
    <property type="molecule type" value="Genomic_DNA"/>
</dbReference>
<dbReference type="SUPFAM" id="SSF161098">
    <property type="entry name" value="MetI-like"/>
    <property type="match status" value="1"/>
</dbReference>
<evidence type="ECO:0000256" key="4">
    <source>
        <dbReference type="ARBA" id="ARBA00022692"/>
    </source>
</evidence>
<evidence type="ECO:0000256" key="6">
    <source>
        <dbReference type="ARBA" id="ARBA00023136"/>
    </source>
</evidence>
<evidence type="ECO:0000256" key="3">
    <source>
        <dbReference type="ARBA" id="ARBA00022475"/>
    </source>
</evidence>
<gene>
    <name evidence="10" type="ORF">MPP7335_04433</name>
</gene>
<feature type="domain" description="ABC transmembrane type-1" evidence="9">
    <location>
        <begin position="79"/>
        <end position="263"/>
    </location>
</feature>
<feature type="region of interest" description="Disordered" evidence="8">
    <location>
        <begin position="1"/>
        <end position="22"/>
    </location>
</feature>
<dbReference type="PANTHER" id="PTHR30151">
    <property type="entry name" value="ALKANE SULFONATE ABC TRANSPORTER-RELATED, MEMBRANE SUBUNIT"/>
    <property type="match status" value="1"/>
</dbReference>
<accession>A0A375YNE2</accession>
<feature type="transmembrane region" description="Helical" evidence="7">
    <location>
        <begin position="30"/>
        <end position="55"/>
    </location>
</feature>
<dbReference type="Pfam" id="PF00528">
    <property type="entry name" value="BPD_transp_1"/>
    <property type="match status" value="1"/>
</dbReference>
<organism evidence="10 11">
    <name type="scientific">Mycolicibacterium parafortuitum</name>
    <name type="common">Mycobacterium parafortuitum</name>
    <dbReference type="NCBI Taxonomy" id="39692"/>
    <lineage>
        <taxon>Bacteria</taxon>
        <taxon>Bacillati</taxon>
        <taxon>Actinomycetota</taxon>
        <taxon>Actinomycetes</taxon>
        <taxon>Mycobacteriales</taxon>
        <taxon>Mycobacteriaceae</taxon>
        <taxon>Mycolicibacterium</taxon>
    </lineage>
</organism>
<name>A0A375YNE2_MYCPF</name>
<proteinExistence type="inferred from homology"/>
<dbReference type="PANTHER" id="PTHR30151:SF19">
    <property type="entry name" value="ABC TRANSPORTER PERMEASE"/>
    <property type="match status" value="1"/>
</dbReference>
<protein>
    <submittedName>
        <fullName evidence="10">ABC transporter permease [Rhodopseudomonas palustris CGA009]</fullName>
    </submittedName>
</protein>
<dbReference type="InterPro" id="IPR000515">
    <property type="entry name" value="MetI-like"/>
</dbReference>
<dbReference type="GO" id="GO:0055085">
    <property type="term" value="P:transmembrane transport"/>
    <property type="evidence" value="ECO:0007669"/>
    <property type="project" value="InterPro"/>
</dbReference>
<sequence>MTVMKDTEQTPSASAPRKPRRTRLTERSRFVLALQVLIVVGLLGAWELGAATGFIDTFLFSSPSRIAEVLARRAETGALWTDIGVTMTETVLGYLVGAVGGSVLGLALWYSSFVAGLTRPFITAIGAIPILAIAPLIIIWFGTDIVSKIVIVALSCVVVSLTNSYRGAQEVDADWINLMRSFGATKTQTFFKIIVPGAGPWVMQGLRLNVGFAVVGAIVGEFISSSSGIGHMIVRGSATFSLSTVFAGLVVVVLMVSVLSLAMRFVERILPGANHIERK</sequence>
<keyword evidence="5 7" id="KW-1133">Transmembrane helix</keyword>
<dbReference type="Gene3D" id="1.10.3720.10">
    <property type="entry name" value="MetI-like"/>
    <property type="match status" value="1"/>
</dbReference>
<evidence type="ECO:0000259" key="9">
    <source>
        <dbReference type="PROSITE" id="PS50928"/>
    </source>
</evidence>
<feature type="transmembrane region" description="Helical" evidence="7">
    <location>
        <begin position="91"/>
        <end position="109"/>
    </location>
</feature>
<reference evidence="10 11" key="1">
    <citation type="submission" date="2018-05" db="EMBL/GenBank/DDBJ databases">
        <authorList>
            <consortium name="IHU Genomes"/>
        </authorList>
    </citation>
    <scope>NUCLEOTIDE SEQUENCE [LARGE SCALE GENOMIC DNA]</scope>
    <source>
        <strain evidence="10 11">P7335</strain>
    </source>
</reference>